<dbReference type="Gene3D" id="1.10.1740.10">
    <property type="match status" value="1"/>
</dbReference>
<organism evidence="5 6">
    <name type="scientific">Piscinibacter gummiphilus</name>
    <dbReference type="NCBI Taxonomy" id="946333"/>
    <lineage>
        <taxon>Bacteria</taxon>
        <taxon>Pseudomonadati</taxon>
        <taxon>Pseudomonadota</taxon>
        <taxon>Betaproteobacteria</taxon>
        <taxon>Burkholderiales</taxon>
        <taxon>Sphaerotilaceae</taxon>
        <taxon>Piscinibacter</taxon>
    </lineage>
</organism>
<evidence type="ECO:0000256" key="2">
    <source>
        <dbReference type="ARBA" id="ARBA00023015"/>
    </source>
</evidence>
<dbReference type="Pfam" id="PF04542">
    <property type="entry name" value="Sigma70_r2"/>
    <property type="match status" value="1"/>
</dbReference>
<sequence length="175" mass="19691">MLVDSNELTLVDVFIAHRPQLRAIARKIVGTADLADEVTQDAYLRVVEGVPTRRILQPLYYCCQVVRNIAIDHLRRVSLETRVRVFTDDGDVPEVPVSCTSEQRLDDRRLIAAIDQALAGLPARTRQAFELFRLGDVTQREIGARLGCSATLVNFMVKDAQKALEGLKSRRDLFD</sequence>
<keyword evidence="4" id="KW-0804">Transcription</keyword>
<dbReference type="InterPro" id="IPR013324">
    <property type="entry name" value="RNA_pol_sigma_r3/r4-like"/>
</dbReference>
<dbReference type="InterPro" id="IPR013325">
    <property type="entry name" value="RNA_pol_sigma_r2"/>
</dbReference>
<dbReference type="OrthoDB" id="9783733at2"/>
<dbReference type="KEGG" id="rgu:A4W93_10640"/>
<dbReference type="RefSeq" id="WP_085750593.1">
    <property type="nucleotide sequence ID" value="NZ_BSPR01000014.1"/>
</dbReference>
<gene>
    <name evidence="5" type="ORF">A4W93_10640</name>
</gene>
<keyword evidence="6" id="KW-1185">Reference proteome</keyword>
<evidence type="ECO:0000256" key="3">
    <source>
        <dbReference type="ARBA" id="ARBA00023082"/>
    </source>
</evidence>
<dbReference type="GO" id="GO:0006352">
    <property type="term" value="P:DNA-templated transcription initiation"/>
    <property type="evidence" value="ECO:0007669"/>
    <property type="project" value="InterPro"/>
</dbReference>
<keyword evidence="2" id="KW-0805">Transcription regulation</keyword>
<evidence type="ECO:0000256" key="1">
    <source>
        <dbReference type="ARBA" id="ARBA00010641"/>
    </source>
</evidence>
<dbReference type="InterPro" id="IPR039425">
    <property type="entry name" value="RNA_pol_sigma-70-like"/>
</dbReference>
<dbReference type="PANTHER" id="PTHR43133:SF63">
    <property type="entry name" value="RNA POLYMERASE SIGMA FACTOR FECI-RELATED"/>
    <property type="match status" value="1"/>
</dbReference>
<dbReference type="SUPFAM" id="SSF88659">
    <property type="entry name" value="Sigma3 and sigma4 domains of RNA polymerase sigma factors"/>
    <property type="match status" value="1"/>
</dbReference>
<dbReference type="Pfam" id="PF08281">
    <property type="entry name" value="Sigma70_r4_2"/>
    <property type="match status" value="1"/>
</dbReference>
<dbReference type="Proteomes" id="UP000193427">
    <property type="component" value="Chromosome"/>
</dbReference>
<dbReference type="PANTHER" id="PTHR43133">
    <property type="entry name" value="RNA POLYMERASE ECF-TYPE SIGMA FACTO"/>
    <property type="match status" value="1"/>
</dbReference>
<dbReference type="InterPro" id="IPR014284">
    <property type="entry name" value="RNA_pol_sigma-70_dom"/>
</dbReference>
<accession>A0A1W6L803</accession>
<dbReference type="InterPro" id="IPR013249">
    <property type="entry name" value="RNA_pol_sigma70_r4_t2"/>
</dbReference>
<keyword evidence="3" id="KW-0731">Sigma factor</keyword>
<dbReference type="NCBIfam" id="TIGR02937">
    <property type="entry name" value="sigma70-ECF"/>
    <property type="match status" value="1"/>
</dbReference>
<dbReference type="AlphaFoldDB" id="A0A1W6L803"/>
<comment type="similarity">
    <text evidence="1">Belongs to the sigma-70 factor family. ECF subfamily.</text>
</comment>
<dbReference type="InterPro" id="IPR036388">
    <property type="entry name" value="WH-like_DNA-bd_sf"/>
</dbReference>
<evidence type="ECO:0000313" key="5">
    <source>
        <dbReference type="EMBL" id="ARN20320.1"/>
    </source>
</evidence>
<dbReference type="EMBL" id="CP015118">
    <property type="protein sequence ID" value="ARN20320.1"/>
    <property type="molecule type" value="Genomic_DNA"/>
</dbReference>
<protein>
    <submittedName>
        <fullName evidence="5">RNA polymerase subunit sigma-70</fullName>
    </submittedName>
</protein>
<evidence type="ECO:0000256" key="4">
    <source>
        <dbReference type="ARBA" id="ARBA00023163"/>
    </source>
</evidence>
<dbReference type="STRING" id="946333.A4W93_10640"/>
<name>A0A1W6L803_9BURK</name>
<dbReference type="InterPro" id="IPR007627">
    <property type="entry name" value="RNA_pol_sigma70_r2"/>
</dbReference>
<dbReference type="GO" id="GO:0003677">
    <property type="term" value="F:DNA binding"/>
    <property type="evidence" value="ECO:0007669"/>
    <property type="project" value="InterPro"/>
</dbReference>
<evidence type="ECO:0000313" key="6">
    <source>
        <dbReference type="Proteomes" id="UP000193427"/>
    </source>
</evidence>
<reference evidence="5 6" key="1">
    <citation type="submission" date="2016-04" db="EMBL/GenBank/DDBJ databases">
        <title>Complete genome sequence of natural rubber-degrading, novel Gram-negative bacterium, Rhizobacter gummiphilus strain NS21.</title>
        <authorList>
            <person name="Tabata M."/>
            <person name="Kasai D."/>
            <person name="Fukuda M."/>
        </authorList>
    </citation>
    <scope>NUCLEOTIDE SEQUENCE [LARGE SCALE GENOMIC DNA]</scope>
    <source>
        <strain evidence="5 6">NS21</strain>
    </source>
</reference>
<dbReference type="SUPFAM" id="SSF88946">
    <property type="entry name" value="Sigma2 domain of RNA polymerase sigma factors"/>
    <property type="match status" value="1"/>
</dbReference>
<dbReference type="Gene3D" id="1.10.10.10">
    <property type="entry name" value="Winged helix-like DNA-binding domain superfamily/Winged helix DNA-binding domain"/>
    <property type="match status" value="1"/>
</dbReference>
<dbReference type="GO" id="GO:0016987">
    <property type="term" value="F:sigma factor activity"/>
    <property type="evidence" value="ECO:0007669"/>
    <property type="project" value="UniProtKB-KW"/>
</dbReference>
<proteinExistence type="inferred from homology"/>